<dbReference type="InterPro" id="IPR024976">
    <property type="entry name" value="DUF3885"/>
</dbReference>
<dbReference type="Pfam" id="PF13021">
    <property type="entry name" value="DUF3885"/>
    <property type="match status" value="1"/>
</dbReference>
<evidence type="ECO:0000259" key="2">
    <source>
        <dbReference type="Pfam" id="PF13021"/>
    </source>
</evidence>
<protein>
    <recommendedName>
        <fullName evidence="2">DUF3885 domain-containing protein</fullName>
    </recommendedName>
</protein>
<organism evidence="3 4">
    <name type="scientific">Streptomyces marianii</name>
    <dbReference type="NCBI Taxonomy" id="1817406"/>
    <lineage>
        <taxon>Bacteria</taxon>
        <taxon>Bacillati</taxon>
        <taxon>Actinomycetota</taxon>
        <taxon>Actinomycetes</taxon>
        <taxon>Kitasatosporales</taxon>
        <taxon>Streptomycetaceae</taxon>
        <taxon>Streptomyces</taxon>
    </lineage>
</organism>
<feature type="domain" description="DUF3885" evidence="2">
    <location>
        <begin position="2"/>
        <end position="82"/>
    </location>
</feature>
<feature type="region of interest" description="Disordered" evidence="1">
    <location>
        <begin position="104"/>
        <end position="141"/>
    </location>
</feature>
<dbReference type="Proteomes" id="UP000305921">
    <property type="component" value="Unassembled WGS sequence"/>
</dbReference>
<feature type="compositionally biased region" description="Polar residues" evidence="1">
    <location>
        <begin position="131"/>
        <end position="141"/>
    </location>
</feature>
<reference evidence="3 4" key="1">
    <citation type="submission" date="2019-05" db="EMBL/GenBank/DDBJ databases">
        <title>Streptomyces marianii sp. nov., a novel marine actinomycete from southern coast of India.</title>
        <authorList>
            <person name="Iniyan A.M."/>
            <person name="Wink J."/>
            <person name="Ramprasad E."/>
            <person name="Ramana C.V."/>
            <person name="Bunk B."/>
            <person name="Sproer C."/>
            <person name="Joseph F.-J.R.S."/>
            <person name="Vincent S.G.P."/>
        </authorList>
    </citation>
    <scope>NUCLEOTIDE SEQUENCE [LARGE SCALE GENOMIC DNA]</scope>
    <source>
        <strain evidence="3 4">ICN19</strain>
    </source>
</reference>
<evidence type="ECO:0000256" key="1">
    <source>
        <dbReference type="SAM" id="MobiDB-lite"/>
    </source>
</evidence>
<evidence type="ECO:0000313" key="4">
    <source>
        <dbReference type="Proteomes" id="UP000305921"/>
    </source>
</evidence>
<dbReference type="AlphaFoldDB" id="A0A5R9EDV6"/>
<sequence length="141" mass="15336">MRFHSLPGSKRHPESEDEYAIALDRYNTILDESFTGLDVFVVTMDWSTTPTGPAGLPSPRESLHRGGVHWWTEVDREDPDPDRQYLDKNPAGCCGIRGTGVELSAPSATDWGRSCPTGLASAPPADDPDQQGATATVRSRP</sequence>
<dbReference type="EMBL" id="VAWE01000001">
    <property type="protein sequence ID" value="TLQ48206.1"/>
    <property type="molecule type" value="Genomic_DNA"/>
</dbReference>
<keyword evidence="4" id="KW-1185">Reference proteome</keyword>
<dbReference type="OrthoDB" id="8783685at2"/>
<gene>
    <name evidence="3" type="ORF">FEF34_13960</name>
</gene>
<evidence type="ECO:0000313" key="3">
    <source>
        <dbReference type="EMBL" id="TLQ48206.1"/>
    </source>
</evidence>
<comment type="caution">
    <text evidence="3">The sequence shown here is derived from an EMBL/GenBank/DDBJ whole genome shotgun (WGS) entry which is preliminary data.</text>
</comment>
<proteinExistence type="predicted"/>
<name>A0A5R9EDV6_9ACTN</name>
<accession>A0A5R9EDV6</accession>